<reference evidence="6" key="1">
    <citation type="journal article" date="2023" name="Int. J. Syst. Evol. Microbiol.">
        <title>Collibacillus ludicampi gen. nov., sp. nov., a new soil bacterium of the family Alicyclobacillaceae.</title>
        <authorList>
            <person name="Jojima T."/>
            <person name="Ioku Y."/>
            <person name="Fukuta Y."/>
            <person name="Shirasaka N."/>
            <person name="Matsumura Y."/>
            <person name="Mori M."/>
        </authorList>
    </citation>
    <scope>NUCLEOTIDE SEQUENCE</scope>
    <source>
        <strain evidence="6">TP075</strain>
    </source>
</reference>
<feature type="transmembrane region" description="Helical" evidence="5">
    <location>
        <begin position="48"/>
        <end position="66"/>
    </location>
</feature>
<dbReference type="AlphaFoldDB" id="A0AAV4LGA1"/>
<dbReference type="EMBL" id="BOQE01000001">
    <property type="protein sequence ID" value="GIM46743.1"/>
    <property type="molecule type" value="Genomic_DNA"/>
</dbReference>
<name>A0AAV4LGA1_9BACL</name>
<keyword evidence="2 5" id="KW-0812">Transmembrane</keyword>
<evidence type="ECO:0000256" key="3">
    <source>
        <dbReference type="ARBA" id="ARBA00022989"/>
    </source>
</evidence>
<feature type="transmembrane region" description="Helical" evidence="5">
    <location>
        <begin position="6"/>
        <end position="36"/>
    </location>
</feature>
<evidence type="ECO:0000313" key="7">
    <source>
        <dbReference type="Proteomes" id="UP001057291"/>
    </source>
</evidence>
<evidence type="ECO:0000256" key="4">
    <source>
        <dbReference type="ARBA" id="ARBA00023136"/>
    </source>
</evidence>
<feature type="transmembrane region" description="Helical" evidence="5">
    <location>
        <begin position="131"/>
        <end position="147"/>
    </location>
</feature>
<protein>
    <recommendedName>
        <fullName evidence="5">UPF0756 membrane protein DNHGIG_22920</fullName>
    </recommendedName>
</protein>
<dbReference type="InterPro" id="IPR007382">
    <property type="entry name" value="UPF0756_TM"/>
</dbReference>
<evidence type="ECO:0000256" key="5">
    <source>
        <dbReference type="HAMAP-Rule" id="MF_01874"/>
    </source>
</evidence>
<dbReference type="GO" id="GO:0005886">
    <property type="term" value="C:plasma membrane"/>
    <property type="evidence" value="ECO:0007669"/>
    <property type="project" value="UniProtKB-SubCell"/>
</dbReference>
<keyword evidence="3 5" id="KW-1133">Transmembrane helix</keyword>
<feature type="transmembrane region" description="Helical" evidence="5">
    <location>
        <begin position="78"/>
        <end position="97"/>
    </location>
</feature>
<gene>
    <name evidence="6" type="ORF">DNHGIG_22920</name>
</gene>
<organism evidence="6 7">
    <name type="scientific">Collibacillus ludicampi</name>
    <dbReference type="NCBI Taxonomy" id="2771369"/>
    <lineage>
        <taxon>Bacteria</taxon>
        <taxon>Bacillati</taxon>
        <taxon>Bacillota</taxon>
        <taxon>Bacilli</taxon>
        <taxon>Bacillales</taxon>
        <taxon>Alicyclobacillaceae</taxon>
        <taxon>Collibacillus</taxon>
    </lineage>
</organism>
<evidence type="ECO:0000256" key="1">
    <source>
        <dbReference type="ARBA" id="ARBA00022475"/>
    </source>
</evidence>
<evidence type="ECO:0000313" key="6">
    <source>
        <dbReference type="EMBL" id="GIM46743.1"/>
    </source>
</evidence>
<dbReference type="RefSeq" id="WP_282199805.1">
    <property type="nucleotide sequence ID" value="NZ_BOQE01000001.1"/>
</dbReference>
<dbReference type="PANTHER" id="PTHR38452:SF1">
    <property type="entry name" value="UPF0756 MEMBRANE PROTEIN YEAL"/>
    <property type="match status" value="1"/>
</dbReference>
<dbReference type="Pfam" id="PF04284">
    <property type="entry name" value="DUF441"/>
    <property type="match status" value="1"/>
</dbReference>
<dbReference type="PANTHER" id="PTHR38452">
    <property type="entry name" value="UPF0756 MEMBRANE PROTEIN YEAL"/>
    <property type="match status" value="1"/>
</dbReference>
<dbReference type="HAMAP" id="MF_01874">
    <property type="entry name" value="UPF0756"/>
    <property type="match status" value="1"/>
</dbReference>
<comment type="subcellular location">
    <subcellularLocation>
        <location evidence="5">Cell membrane</location>
        <topology evidence="5">Multi-pass membrane protein</topology>
    </subcellularLocation>
</comment>
<keyword evidence="7" id="KW-1185">Reference proteome</keyword>
<comment type="similarity">
    <text evidence="5">Belongs to the UPF0756 family.</text>
</comment>
<comment type="caution">
    <text evidence="6">The sequence shown here is derived from an EMBL/GenBank/DDBJ whole genome shotgun (WGS) entry which is preliminary data.</text>
</comment>
<keyword evidence="1 5" id="KW-1003">Cell membrane</keyword>
<accession>A0AAV4LGA1</accession>
<proteinExistence type="inferred from homology"/>
<keyword evidence="4 5" id="KW-0472">Membrane</keyword>
<sequence length="148" mass="15583">MDTVNVILLLLLAIGILGNNESVAIAVSILLVLRLIHLDRYIPLLEKYGLQVGIIILTIGVLAPIASGKIGWDQMIKVFTHPSTIFGLIVGIFVAYLGGRGLSLLSSNPLMVASIMIGTIIGVSFLKGVPVGPLIAAGIASIILGWFK</sequence>
<evidence type="ECO:0000256" key="2">
    <source>
        <dbReference type="ARBA" id="ARBA00022692"/>
    </source>
</evidence>
<dbReference type="Proteomes" id="UP001057291">
    <property type="component" value="Unassembled WGS sequence"/>
</dbReference>